<dbReference type="PROSITE" id="PS50021">
    <property type="entry name" value="CH"/>
    <property type="match status" value="1"/>
</dbReference>
<reference evidence="3 4" key="1">
    <citation type="submission" date="2024-07" db="EMBL/GenBank/DDBJ databases">
        <authorList>
            <person name="Akdeniz Z."/>
        </authorList>
    </citation>
    <scope>NUCLEOTIDE SEQUENCE [LARGE SCALE GENOMIC DNA]</scope>
</reference>
<accession>A0ABP1GXC1</accession>
<dbReference type="SUPFAM" id="SSF47576">
    <property type="entry name" value="Calponin-homology domain, CH-domain"/>
    <property type="match status" value="1"/>
</dbReference>
<protein>
    <submittedName>
        <fullName evidence="3">SPEF1-like_protein</fullName>
    </submittedName>
</protein>
<feature type="coiled-coil region" evidence="1">
    <location>
        <begin position="160"/>
        <end position="215"/>
    </location>
</feature>
<dbReference type="InterPro" id="IPR052111">
    <property type="entry name" value="Spermatogenesis_Ciliary_MAP"/>
</dbReference>
<dbReference type="InterPro" id="IPR036872">
    <property type="entry name" value="CH_dom_sf"/>
</dbReference>
<dbReference type="Proteomes" id="UP001642409">
    <property type="component" value="Unassembled WGS sequence"/>
</dbReference>
<evidence type="ECO:0000313" key="4">
    <source>
        <dbReference type="Proteomes" id="UP001642409"/>
    </source>
</evidence>
<comment type="caution">
    <text evidence="3">The sequence shown here is derived from an EMBL/GenBank/DDBJ whole genome shotgun (WGS) entry which is preliminary data.</text>
</comment>
<dbReference type="PANTHER" id="PTHR12509">
    <property type="entry name" value="SPERMATOGENESIS-ASSOCIATED 4-RELATED"/>
    <property type="match status" value="1"/>
</dbReference>
<sequence>MPLQPLQPDQKQQIYNWLLKLDLPKPTSFIHRDFSDACLLAKLIKLYLPNLVEVHNYVAAVGVPKKLENWALMQHKVLKKLDIKLSTQEQTDLASAKPGTIESLLFQLKARFDDLSQKEENIAQQQSVFEEEPVEVPKKPMREIRGKERHVEVVKECIECQLKNEKIDEQAQEIKLLEEKIEKLQQLVRLKDGKNKALQQQSEQYLNKLRQLGAE</sequence>
<dbReference type="PANTHER" id="PTHR12509:SF9">
    <property type="entry name" value="SPERM FLAGELLAR PROTEIN 1 ISOFORM X1"/>
    <property type="match status" value="1"/>
</dbReference>
<proteinExistence type="predicted"/>
<evidence type="ECO:0000313" key="3">
    <source>
        <dbReference type="EMBL" id="CAL5981463.1"/>
    </source>
</evidence>
<keyword evidence="4" id="KW-1185">Reference proteome</keyword>
<gene>
    <name evidence="3" type="ORF">HINF_LOCUS6668</name>
</gene>
<dbReference type="Gene3D" id="1.10.418.10">
    <property type="entry name" value="Calponin-like domain"/>
    <property type="match status" value="1"/>
</dbReference>
<dbReference type="InterPro" id="IPR010441">
    <property type="entry name" value="CH_2"/>
</dbReference>
<keyword evidence="1" id="KW-0175">Coiled coil</keyword>
<evidence type="ECO:0000256" key="1">
    <source>
        <dbReference type="SAM" id="Coils"/>
    </source>
</evidence>
<evidence type="ECO:0000259" key="2">
    <source>
        <dbReference type="PROSITE" id="PS50021"/>
    </source>
</evidence>
<organism evidence="3 4">
    <name type="scientific">Hexamita inflata</name>
    <dbReference type="NCBI Taxonomy" id="28002"/>
    <lineage>
        <taxon>Eukaryota</taxon>
        <taxon>Metamonada</taxon>
        <taxon>Diplomonadida</taxon>
        <taxon>Hexamitidae</taxon>
        <taxon>Hexamitinae</taxon>
        <taxon>Hexamita</taxon>
    </lineage>
</organism>
<dbReference type="InterPro" id="IPR001715">
    <property type="entry name" value="CH_dom"/>
</dbReference>
<dbReference type="EMBL" id="CAXDID020000013">
    <property type="protein sequence ID" value="CAL5981463.1"/>
    <property type="molecule type" value="Genomic_DNA"/>
</dbReference>
<name>A0ABP1GXC1_9EUKA</name>
<feature type="domain" description="Calponin-homology (CH)" evidence="2">
    <location>
        <begin position="8"/>
        <end position="113"/>
    </location>
</feature>
<dbReference type="Pfam" id="PF06294">
    <property type="entry name" value="CH_2"/>
    <property type="match status" value="1"/>
</dbReference>